<dbReference type="EMBL" id="BK015299">
    <property type="protein sequence ID" value="DAE00143.1"/>
    <property type="molecule type" value="Genomic_DNA"/>
</dbReference>
<accession>A0A8S5NZ83</accession>
<protein>
    <submittedName>
        <fullName evidence="1">Uncharacterized protein</fullName>
    </submittedName>
</protein>
<evidence type="ECO:0000313" key="1">
    <source>
        <dbReference type="EMBL" id="DAE00143.1"/>
    </source>
</evidence>
<organism evidence="1">
    <name type="scientific">Siphoviridae sp. ctTBR23</name>
    <dbReference type="NCBI Taxonomy" id="2825515"/>
    <lineage>
        <taxon>Viruses</taxon>
        <taxon>Duplodnaviria</taxon>
        <taxon>Heunggongvirae</taxon>
        <taxon>Uroviricota</taxon>
        <taxon>Caudoviricetes</taxon>
    </lineage>
</organism>
<proteinExistence type="predicted"/>
<reference evidence="1" key="1">
    <citation type="journal article" date="2021" name="Proc. Natl. Acad. Sci. U.S.A.">
        <title>A Catalog of Tens of Thousands of Viruses from Human Metagenomes Reveals Hidden Associations with Chronic Diseases.</title>
        <authorList>
            <person name="Tisza M.J."/>
            <person name="Buck C.B."/>
        </authorList>
    </citation>
    <scope>NUCLEOTIDE SEQUENCE</scope>
    <source>
        <strain evidence="1">CtTBR23</strain>
    </source>
</reference>
<name>A0A8S5NZ83_9CAUD</name>
<sequence>MAARKPEDSFCVKCGRPYPIDYFYKSPNPNHTKGVLPYCKDCCNEMIHKNLKIHGSLESALWFTCAEVGVPFLIKIYEKVETKISNQKRKPGIKYNYMGNYMSIMYANKQNVDVWETFADTDVALGEVKKVKKQEESIKESMAELELDWGRYEVEELQLLEYMFSEYTRGLETMTVAQERLYRDLCLVELRKRKKDEDKENTKEEQKQIIELMKTLKIDDFKVEKEKSMIDRMLESQIAYMEQEEPAEHYKDLEKYCDFMSIGKYMYNHVIRPFKNVLLGSKEYSLKYEHDEIAEKAEEPDINTDELVKNG</sequence>